<dbReference type="Pfam" id="PF00254">
    <property type="entry name" value="FKBP_C"/>
    <property type="match status" value="1"/>
</dbReference>
<dbReference type="InterPro" id="IPR001179">
    <property type="entry name" value="PPIase_FKBP_dom"/>
</dbReference>
<proteinExistence type="predicted"/>
<evidence type="ECO:0000313" key="2">
    <source>
        <dbReference type="EMBL" id="KAG6663924.1"/>
    </source>
</evidence>
<protein>
    <recommendedName>
        <fullName evidence="1">PPIase FKBP-type domain-containing protein</fullName>
    </recommendedName>
</protein>
<accession>A0A8T1RBJ6</accession>
<keyword evidence="3" id="KW-1185">Reference proteome</keyword>
<comment type="caution">
    <text evidence="2">The sequence shown here is derived from an EMBL/GenBank/DDBJ whole genome shotgun (WGS) entry which is preliminary data.</text>
</comment>
<sequence length="31" mass="3358">MVKQVIKGLDDGILSMKAGGKRRLFIPGSEI</sequence>
<dbReference type="Proteomes" id="UP000811609">
    <property type="component" value="Chromosome 2"/>
</dbReference>
<dbReference type="GO" id="GO:0003755">
    <property type="term" value="F:peptidyl-prolyl cis-trans isomerase activity"/>
    <property type="evidence" value="ECO:0007669"/>
    <property type="project" value="InterPro"/>
</dbReference>
<evidence type="ECO:0000313" key="3">
    <source>
        <dbReference type="Proteomes" id="UP000811609"/>
    </source>
</evidence>
<evidence type="ECO:0000259" key="1">
    <source>
        <dbReference type="Pfam" id="PF00254"/>
    </source>
</evidence>
<name>A0A8T1RBJ6_CARIL</name>
<reference evidence="2" key="1">
    <citation type="submission" date="2020-12" db="EMBL/GenBank/DDBJ databases">
        <title>WGS assembly of Carya illinoinensis cv. Pawnee.</title>
        <authorList>
            <person name="Platts A."/>
            <person name="Shu S."/>
            <person name="Wright S."/>
            <person name="Barry K."/>
            <person name="Edger P."/>
            <person name="Pires J.C."/>
            <person name="Schmutz J."/>
        </authorList>
    </citation>
    <scope>NUCLEOTIDE SEQUENCE</scope>
    <source>
        <tissue evidence="2">Leaf</tissue>
    </source>
</reference>
<gene>
    <name evidence="2" type="ORF">CIPAW_02G055700</name>
</gene>
<dbReference type="EMBL" id="CM031810">
    <property type="protein sequence ID" value="KAG6663924.1"/>
    <property type="molecule type" value="Genomic_DNA"/>
</dbReference>
<dbReference type="AlphaFoldDB" id="A0A8T1RBJ6"/>
<organism evidence="2 3">
    <name type="scientific">Carya illinoinensis</name>
    <name type="common">Pecan</name>
    <dbReference type="NCBI Taxonomy" id="32201"/>
    <lineage>
        <taxon>Eukaryota</taxon>
        <taxon>Viridiplantae</taxon>
        <taxon>Streptophyta</taxon>
        <taxon>Embryophyta</taxon>
        <taxon>Tracheophyta</taxon>
        <taxon>Spermatophyta</taxon>
        <taxon>Magnoliopsida</taxon>
        <taxon>eudicotyledons</taxon>
        <taxon>Gunneridae</taxon>
        <taxon>Pentapetalae</taxon>
        <taxon>rosids</taxon>
        <taxon>fabids</taxon>
        <taxon>Fagales</taxon>
        <taxon>Juglandaceae</taxon>
        <taxon>Carya</taxon>
    </lineage>
</organism>
<feature type="domain" description="PPIase FKBP-type" evidence="1">
    <location>
        <begin position="3"/>
        <end position="28"/>
    </location>
</feature>